<proteinExistence type="predicted"/>
<evidence type="ECO:0000313" key="3">
    <source>
        <dbReference type="Proteomes" id="UP001220658"/>
    </source>
</evidence>
<name>A0AAW6FMD2_9FIRM</name>
<evidence type="ECO:0000256" key="1">
    <source>
        <dbReference type="SAM" id="Phobius"/>
    </source>
</evidence>
<dbReference type="AlphaFoldDB" id="A0AAW6FMD2"/>
<feature type="transmembrane region" description="Helical" evidence="1">
    <location>
        <begin position="27"/>
        <end position="44"/>
    </location>
</feature>
<feature type="transmembrane region" description="Helical" evidence="1">
    <location>
        <begin position="6"/>
        <end position="22"/>
    </location>
</feature>
<organism evidence="2 3">
    <name type="scientific">Faecalitalea cylindroides</name>
    <dbReference type="NCBI Taxonomy" id="39483"/>
    <lineage>
        <taxon>Bacteria</taxon>
        <taxon>Bacillati</taxon>
        <taxon>Bacillota</taxon>
        <taxon>Erysipelotrichia</taxon>
        <taxon>Erysipelotrichales</taxon>
        <taxon>Erysipelotrichaceae</taxon>
        <taxon>Faecalitalea</taxon>
    </lineage>
</organism>
<dbReference type="EMBL" id="JAQNCK010000001">
    <property type="protein sequence ID" value="MDC0827173.1"/>
    <property type="molecule type" value="Genomic_DNA"/>
</dbReference>
<evidence type="ECO:0000313" key="2">
    <source>
        <dbReference type="EMBL" id="MDC0827173.1"/>
    </source>
</evidence>
<keyword evidence="1" id="KW-1133">Transmembrane helix</keyword>
<evidence type="ECO:0008006" key="4">
    <source>
        <dbReference type="Google" id="ProtNLM"/>
    </source>
</evidence>
<accession>A0AAW6FMD2</accession>
<feature type="transmembrane region" description="Helical" evidence="1">
    <location>
        <begin position="145"/>
        <end position="163"/>
    </location>
</feature>
<feature type="transmembrane region" description="Helical" evidence="1">
    <location>
        <begin position="50"/>
        <end position="68"/>
    </location>
</feature>
<gene>
    <name evidence="2" type="ORF">POG00_00450</name>
</gene>
<comment type="caution">
    <text evidence="2">The sequence shown here is derived from an EMBL/GenBank/DDBJ whole genome shotgun (WGS) entry which is preliminary data.</text>
</comment>
<feature type="transmembrane region" description="Helical" evidence="1">
    <location>
        <begin position="115"/>
        <end position="133"/>
    </location>
</feature>
<feature type="transmembrane region" description="Helical" evidence="1">
    <location>
        <begin position="175"/>
        <end position="193"/>
    </location>
</feature>
<keyword evidence="1" id="KW-0472">Membrane</keyword>
<feature type="transmembrane region" description="Helical" evidence="1">
    <location>
        <begin position="75"/>
        <end position="95"/>
    </location>
</feature>
<dbReference type="Proteomes" id="UP001220658">
    <property type="component" value="Unassembled WGS sequence"/>
</dbReference>
<sequence>MFLDIFFNLIFLIYFLHNFFKLKRTNLSVFIFLSFFIVEYLLNFNGANGLSKPIILFINLLLISLIFEGRFSNKLVYFIVAYFIIAIGELIAIKVNENIFLGVPFETLNGHSFDYVILTFITQIINYSVGFIVTKILNEDQMTRITFASLIPLIMTILFVFGVRDFTTWVNNESSYLVIFIALIIISLLSILYQHNYYLKKKLQNDYKLAHVEQEMLKSRYDLLNKHYRENFNFLHNLLHSINHLNMTLESTNIDAAKNELEILSKEVFEKYSMIYTNSPVISAILNDRQELIERNQIIVSTTLIDDVFDNLDISKQMEFFSIIIDVILESCISSKKEHKILIIKSNSIGEQNLYNFIFTSNDDVESIVNMIKEYILNEKLDVSIDFDNNEEVSNILVINHAK</sequence>
<protein>
    <recommendedName>
        <fullName evidence="4">Sensor histidine kinase NatK C-terminal domain-containing protein</fullName>
    </recommendedName>
</protein>
<reference evidence="2" key="1">
    <citation type="submission" date="2023-01" db="EMBL/GenBank/DDBJ databases">
        <title>Human gut microbiome strain richness.</title>
        <authorList>
            <person name="Chen-Liaw A."/>
        </authorList>
    </citation>
    <scope>NUCLEOTIDE SEQUENCE</scope>
    <source>
        <strain evidence="2">D55st1_G4_D55t1_190419</strain>
    </source>
</reference>
<keyword evidence="1" id="KW-0812">Transmembrane</keyword>
<dbReference type="RefSeq" id="WP_195190642.1">
    <property type="nucleotide sequence ID" value="NZ_JADMUL010000001.1"/>
</dbReference>